<organism evidence="1 2">
    <name type="scientific">Hyaloperonospora arabidopsidis (strain Emoy2)</name>
    <name type="common">Downy mildew agent</name>
    <name type="synonym">Peronospora arabidopsidis</name>
    <dbReference type="NCBI Taxonomy" id="559515"/>
    <lineage>
        <taxon>Eukaryota</taxon>
        <taxon>Sar</taxon>
        <taxon>Stramenopiles</taxon>
        <taxon>Oomycota</taxon>
        <taxon>Peronosporomycetes</taxon>
        <taxon>Peronosporales</taxon>
        <taxon>Peronosporaceae</taxon>
        <taxon>Hyaloperonospora</taxon>
    </lineage>
</organism>
<accession>M4BTS7</accession>
<dbReference type="Proteomes" id="UP000011713">
    <property type="component" value="Unassembled WGS sequence"/>
</dbReference>
<dbReference type="InParanoid" id="M4BTS7"/>
<reference evidence="2" key="1">
    <citation type="journal article" date="2010" name="Science">
        <title>Signatures of adaptation to obligate biotrophy in the Hyaloperonospora arabidopsidis genome.</title>
        <authorList>
            <person name="Baxter L."/>
            <person name="Tripathy S."/>
            <person name="Ishaque N."/>
            <person name="Boot N."/>
            <person name="Cabral A."/>
            <person name="Kemen E."/>
            <person name="Thines M."/>
            <person name="Ah-Fong A."/>
            <person name="Anderson R."/>
            <person name="Badejoko W."/>
            <person name="Bittner-Eddy P."/>
            <person name="Boore J.L."/>
            <person name="Chibucos M.C."/>
            <person name="Coates M."/>
            <person name="Dehal P."/>
            <person name="Delehaunty K."/>
            <person name="Dong S."/>
            <person name="Downton P."/>
            <person name="Dumas B."/>
            <person name="Fabro G."/>
            <person name="Fronick C."/>
            <person name="Fuerstenberg S.I."/>
            <person name="Fulton L."/>
            <person name="Gaulin E."/>
            <person name="Govers F."/>
            <person name="Hughes L."/>
            <person name="Humphray S."/>
            <person name="Jiang R.H."/>
            <person name="Judelson H."/>
            <person name="Kamoun S."/>
            <person name="Kyung K."/>
            <person name="Meijer H."/>
            <person name="Minx P."/>
            <person name="Morris P."/>
            <person name="Nelson J."/>
            <person name="Phuntumart V."/>
            <person name="Qutob D."/>
            <person name="Rehmany A."/>
            <person name="Rougon-Cardoso A."/>
            <person name="Ryden P."/>
            <person name="Torto-Alalibo T."/>
            <person name="Studholme D."/>
            <person name="Wang Y."/>
            <person name="Win J."/>
            <person name="Wood J."/>
            <person name="Clifton S.W."/>
            <person name="Rogers J."/>
            <person name="Van den Ackerveken G."/>
            <person name="Jones J.D."/>
            <person name="McDowell J.M."/>
            <person name="Beynon J."/>
            <person name="Tyler B.M."/>
        </authorList>
    </citation>
    <scope>NUCLEOTIDE SEQUENCE [LARGE SCALE GENOMIC DNA]</scope>
    <source>
        <strain evidence="2">Emoy2</strain>
    </source>
</reference>
<dbReference type="HOGENOM" id="CLU_2676318_0_0_1"/>
<name>M4BTS7_HYAAE</name>
<dbReference type="EMBL" id="JH597866">
    <property type="status" value="NOT_ANNOTATED_CDS"/>
    <property type="molecule type" value="Genomic_DNA"/>
</dbReference>
<keyword evidence="2" id="KW-1185">Reference proteome</keyword>
<dbReference type="AlphaFoldDB" id="M4BTS7"/>
<reference evidence="1" key="2">
    <citation type="submission" date="2015-06" db="UniProtKB">
        <authorList>
            <consortium name="EnsemblProtists"/>
        </authorList>
    </citation>
    <scope>IDENTIFICATION</scope>
    <source>
        <strain evidence="1">Emoy2</strain>
    </source>
</reference>
<dbReference type="EnsemblProtists" id="HpaT809864">
    <property type="protein sequence ID" value="HpaP809864"/>
    <property type="gene ID" value="HpaG809864"/>
</dbReference>
<evidence type="ECO:0000313" key="2">
    <source>
        <dbReference type="Proteomes" id="UP000011713"/>
    </source>
</evidence>
<protein>
    <submittedName>
        <fullName evidence="1">Uncharacterized protein</fullName>
    </submittedName>
</protein>
<sequence>MGHSEKGTCDREPSWGACRVQRTPTKEHVLPEPGPPDSITFLASSLRGTGVRARRTGQRLEGGRRRAGIYLFRPY</sequence>
<dbReference type="EnsemblProtists" id="HpaT809863">
    <property type="protein sequence ID" value="HpaP809863"/>
    <property type="gene ID" value="HpaG809863"/>
</dbReference>
<evidence type="ECO:0000313" key="1">
    <source>
        <dbReference type="EnsemblProtists" id="HpaP809863"/>
    </source>
</evidence>
<proteinExistence type="predicted"/>
<dbReference type="VEuPathDB" id="FungiDB:HpaG809864"/>